<dbReference type="Proteomes" id="UP000019494">
    <property type="component" value="Unassembled WGS sequence"/>
</dbReference>
<dbReference type="InterPro" id="IPR013785">
    <property type="entry name" value="Aldolase_TIM"/>
</dbReference>
<evidence type="ECO:0000313" key="4">
    <source>
        <dbReference type="EMBL" id="EWT04982.1"/>
    </source>
</evidence>
<evidence type="ECO:0000256" key="1">
    <source>
        <dbReference type="ARBA" id="ARBA00022630"/>
    </source>
</evidence>
<dbReference type="InterPro" id="IPR004136">
    <property type="entry name" value="NMO"/>
</dbReference>
<protein>
    <submittedName>
        <fullName evidence="4">2-nitropropane dioxygenase</fullName>
    </submittedName>
</protein>
<sequence>MKWQPSGSTLGDQIPAELPIFGFAHSADVIAELCLAGGVGIWGATRDTPEEIEAGLAGIVEAVGNRPFGVDLVLPANMPELDDRALIEAQIPEEHRAFVAQLRQKYDVPDDGQPGMRSRFVRSNEMARRQLDVVLRSKATVVALGVGSPQDAVEQLKSAGKVVVSLIGSPRHAQKALEAGADVLVAQGYDAGGHTGTIGTFSLVPQIVDMAGGVPVLAAGGVATGRHVASALMLGAAGVWTGTLWLGAVEHDLDPELQKMLLAAGVGDTVQSRADSGKTLRQLRSTWTDEWAADAAPSPLPMPLQDILIGDLLGSVDRNRVLDLMHTPAGQGVGYLTEIEHVQEIVGRLVRETEEALGRWSTK</sequence>
<dbReference type="EMBL" id="AWQS01000160">
    <property type="protein sequence ID" value="EWT04982.1"/>
    <property type="molecule type" value="Genomic_DNA"/>
</dbReference>
<organism evidence="4 5">
    <name type="scientific">Intrasporangium chromatireducens Q5-1</name>
    <dbReference type="NCBI Taxonomy" id="584657"/>
    <lineage>
        <taxon>Bacteria</taxon>
        <taxon>Bacillati</taxon>
        <taxon>Actinomycetota</taxon>
        <taxon>Actinomycetes</taxon>
        <taxon>Micrococcales</taxon>
        <taxon>Intrasporangiaceae</taxon>
        <taxon>Intrasporangium</taxon>
    </lineage>
</organism>
<accession>W9GIJ4</accession>
<evidence type="ECO:0000313" key="5">
    <source>
        <dbReference type="Proteomes" id="UP000019494"/>
    </source>
</evidence>
<keyword evidence="4" id="KW-0223">Dioxygenase</keyword>
<dbReference type="Pfam" id="PF03060">
    <property type="entry name" value="NMO"/>
    <property type="match status" value="1"/>
</dbReference>
<comment type="caution">
    <text evidence="4">The sequence shown here is derived from an EMBL/GenBank/DDBJ whole genome shotgun (WGS) entry which is preliminary data.</text>
</comment>
<evidence type="ECO:0000256" key="2">
    <source>
        <dbReference type="ARBA" id="ARBA00022643"/>
    </source>
</evidence>
<dbReference type="PANTHER" id="PTHR32332">
    <property type="entry name" value="2-NITROPROPANE DIOXYGENASE"/>
    <property type="match status" value="1"/>
</dbReference>
<dbReference type="PANTHER" id="PTHR32332:SF38">
    <property type="entry name" value="MONOOXYGENASE RV1533-RELATED"/>
    <property type="match status" value="1"/>
</dbReference>
<dbReference type="OrthoDB" id="9778912at2"/>
<dbReference type="RefSeq" id="WP_051518676.1">
    <property type="nucleotide sequence ID" value="NZ_AWQS01000160.1"/>
</dbReference>
<dbReference type="PATRIC" id="fig|584657.3.peg.3130"/>
<keyword evidence="2" id="KW-0288">FMN</keyword>
<dbReference type="AlphaFoldDB" id="W9GIJ4"/>
<dbReference type="GO" id="GO:0051213">
    <property type="term" value="F:dioxygenase activity"/>
    <property type="evidence" value="ECO:0007669"/>
    <property type="project" value="UniProtKB-KW"/>
</dbReference>
<dbReference type="CDD" id="cd04730">
    <property type="entry name" value="NPD_like"/>
    <property type="match status" value="1"/>
</dbReference>
<proteinExistence type="predicted"/>
<dbReference type="SUPFAM" id="SSF51412">
    <property type="entry name" value="Inosine monophosphate dehydrogenase (IMPDH)"/>
    <property type="match status" value="1"/>
</dbReference>
<dbReference type="GO" id="GO:0018580">
    <property type="term" value="F:nitronate monooxygenase activity"/>
    <property type="evidence" value="ECO:0007669"/>
    <property type="project" value="InterPro"/>
</dbReference>
<reference evidence="5" key="1">
    <citation type="submission" date="2013-08" db="EMBL/GenBank/DDBJ databases">
        <title>Intrasporangium oryzae NRRL B-24470.</title>
        <authorList>
            <person name="Liu H."/>
            <person name="Wang G."/>
        </authorList>
    </citation>
    <scope>NUCLEOTIDE SEQUENCE [LARGE SCALE GENOMIC DNA]</scope>
    <source>
        <strain evidence="5">Q5-1</strain>
    </source>
</reference>
<keyword evidence="1" id="KW-0285">Flavoprotein</keyword>
<keyword evidence="3" id="KW-0560">Oxidoreductase</keyword>
<dbReference type="Gene3D" id="3.20.20.70">
    <property type="entry name" value="Aldolase class I"/>
    <property type="match status" value="1"/>
</dbReference>
<name>W9GIJ4_9MICO</name>
<evidence type="ECO:0000256" key="3">
    <source>
        <dbReference type="ARBA" id="ARBA00023002"/>
    </source>
</evidence>
<keyword evidence="5" id="KW-1185">Reference proteome</keyword>
<gene>
    <name evidence="4" type="ORF">N864_08420</name>
</gene>